<accession>A0A6P5FYB9</accession>
<dbReference type="RefSeq" id="XP_020100637.1">
    <property type="nucleotide sequence ID" value="XM_020245048.1"/>
</dbReference>
<dbReference type="GO" id="GO:0042138">
    <property type="term" value="P:meiotic DNA double-strand break formation"/>
    <property type="evidence" value="ECO:0007669"/>
    <property type="project" value="InterPro"/>
</dbReference>
<evidence type="ECO:0000313" key="2">
    <source>
        <dbReference type="RefSeq" id="XP_020100637.1"/>
    </source>
</evidence>
<reference evidence="1" key="1">
    <citation type="journal article" date="2015" name="Nat. Genet.">
        <title>The pineapple genome and the evolution of CAM photosynthesis.</title>
        <authorList>
            <person name="Ming R."/>
            <person name="VanBuren R."/>
            <person name="Wai C.M."/>
            <person name="Tang H."/>
            <person name="Schatz M.C."/>
            <person name="Bowers J.E."/>
            <person name="Lyons E."/>
            <person name="Wang M.L."/>
            <person name="Chen J."/>
            <person name="Biggers E."/>
            <person name="Zhang J."/>
            <person name="Huang L."/>
            <person name="Zhang L."/>
            <person name="Miao W."/>
            <person name="Zhang J."/>
            <person name="Ye Z."/>
            <person name="Miao C."/>
            <person name="Lin Z."/>
            <person name="Wang H."/>
            <person name="Zhou H."/>
            <person name="Yim W.C."/>
            <person name="Priest H.D."/>
            <person name="Zheng C."/>
            <person name="Woodhouse M."/>
            <person name="Edger P.P."/>
            <person name="Guyot R."/>
            <person name="Guo H.B."/>
            <person name="Guo H."/>
            <person name="Zheng G."/>
            <person name="Singh R."/>
            <person name="Sharma A."/>
            <person name="Min X."/>
            <person name="Zheng Y."/>
            <person name="Lee H."/>
            <person name="Gurtowski J."/>
            <person name="Sedlazeck F.J."/>
            <person name="Harkess A."/>
            <person name="McKain M.R."/>
            <person name="Liao Z."/>
            <person name="Fang J."/>
            <person name="Liu J."/>
            <person name="Zhang X."/>
            <person name="Zhang Q."/>
            <person name="Hu W."/>
            <person name="Qin Y."/>
            <person name="Wang K."/>
            <person name="Chen L.Y."/>
            <person name="Shirley N."/>
            <person name="Lin Y.R."/>
            <person name="Liu L.Y."/>
            <person name="Hernandez A.G."/>
            <person name="Wright C.L."/>
            <person name="Bulone V."/>
            <person name="Tuskan G.A."/>
            <person name="Heath K."/>
            <person name="Zee F."/>
            <person name="Moore P.H."/>
            <person name="Sunkar R."/>
            <person name="Leebens-Mack J.H."/>
            <person name="Mockler T."/>
            <person name="Bennetzen J.L."/>
            <person name="Freeling M."/>
            <person name="Sankoff D."/>
            <person name="Paterson A.H."/>
            <person name="Zhu X."/>
            <person name="Yang X."/>
            <person name="Smith J.A."/>
            <person name="Cushman J.C."/>
            <person name="Paull R.E."/>
            <person name="Yu Q."/>
        </authorList>
    </citation>
    <scope>NUCLEOTIDE SEQUENCE [LARGE SCALE GENOMIC DNA]</scope>
    <source>
        <strain evidence="1">cv. F153</strain>
    </source>
</reference>
<dbReference type="InterPro" id="IPR044969">
    <property type="entry name" value="DFO"/>
</dbReference>
<dbReference type="PANTHER" id="PTHR37176:SF1">
    <property type="entry name" value="PROTEIN DOUBLE-STRAND BREAK FORMATION"/>
    <property type="match status" value="1"/>
</dbReference>
<name>A0A6P5FYB9_ANACO</name>
<protein>
    <submittedName>
        <fullName evidence="2">Uncharacterized protein LOC109718689 isoform X5</fullName>
    </submittedName>
</protein>
<dbReference type="OrthoDB" id="1925581at2759"/>
<dbReference type="GeneID" id="109718689"/>
<organism evidence="1 2">
    <name type="scientific">Ananas comosus</name>
    <name type="common">Pineapple</name>
    <name type="synonym">Ananas ananas</name>
    <dbReference type="NCBI Taxonomy" id="4615"/>
    <lineage>
        <taxon>Eukaryota</taxon>
        <taxon>Viridiplantae</taxon>
        <taxon>Streptophyta</taxon>
        <taxon>Embryophyta</taxon>
        <taxon>Tracheophyta</taxon>
        <taxon>Spermatophyta</taxon>
        <taxon>Magnoliopsida</taxon>
        <taxon>Liliopsida</taxon>
        <taxon>Poales</taxon>
        <taxon>Bromeliaceae</taxon>
        <taxon>Bromelioideae</taxon>
        <taxon>Ananas</taxon>
    </lineage>
</organism>
<dbReference type="Proteomes" id="UP000515123">
    <property type="component" value="Linkage group 12"/>
</dbReference>
<dbReference type="AlphaFoldDB" id="A0A6P5FYB9"/>
<sequence>MSKSISTEASLFASQIENRRFNTGTLQILESILVAKDVSSLLEIRSALRELLRSQSMAVLVETSVETADVKLRIVEFFVRAFALIGDVESCLALKYEALVLREAIHLKDRDLQVSYEEWLTFGRDSLNNGFYTIAVRGFENALVCIKSHTNVDPGPVAAPVVDTINDIKRLRDIATALVASHSVQTQSAEYLKRKAISVDLKPGLSSTHKKTVASSAFRYGIKKRNIQKLYHSRALDRDVSGT</sequence>
<reference evidence="2" key="2">
    <citation type="submission" date="2025-08" db="UniProtKB">
        <authorList>
            <consortium name="RefSeq"/>
        </authorList>
    </citation>
    <scope>IDENTIFICATION</scope>
    <source>
        <tissue evidence="2">Leaf</tissue>
    </source>
</reference>
<gene>
    <name evidence="2" type="primary">LOC109718689</name>
</gene>
<keyword evidence="1" id="KW-1185">Reference proteome</keyword>
<proteinExistence type="predicted"/>
<evidence type="ECO:0000313" key="1">
    <source>
        <dbReference type="Proteomes" id="UP000515123"/>
    </source>
</evidence>
<dbReference type="PANTHER" id="PTHR37176">
    <property type="entry name" value="F10K1.23"/>
    <property type="match status" value="1"/>
</dbReference>